<dbReference type="KEGG" id="ade:Adeh_1022"/>
<dbReference type="HOGENOM" id="CLU_929516_0_0_7"/>
<dbReference type="SUPFAM" id="SSF52788">
    <property type="entry name" value="Phosphotyrosine protein phosphatases I"/>
    <property type="match status" value="1"/>
</dbReference>
<dbReference type="CDD" id="cd04301">
    <property type="entry name" value="NAT_SF"/>
    <property type="match status" value="1"/>
</dbReference>
<dbReference type="PANTHER" id="PTHR43428:SF1">
    <property type="entry name" value="ARSENATE REDUCTASE"/>
    <property type="match status" value="1"/>
</dbReference>
<dbReference type="Proteomes" id="UP000001935">
    <property type="component" value="Chromosome"/>
</dbReference>
<keyword evidence="1" id="KW-0059">Arsenical resistance</keyword>
<dbReference type="PANTHER" id="PTHR43428">
    <property type="entry name" value="ARSENATE REDUCTASE"/>
    <property type="match status" value="1"/>
</dbReference>
<dbReference type="RefSeq" id="WP_011420080.1">
    <property type="nucleotide sequence ID" value="NC_007760.1"/>
</dbReference>
<dbReference type="eggNOG" id="COG0394">
    <property type="taxonomic scope" value="Bacteria"/>
</dbReference>
<dbReference type="Gene3D" id="3.40.50.2300">
    <property type="match status" value="1"/>
</dbReference>
<dbReference type="InterPro" id="IPR000182">
    <property type="entry name" value="GNAT_dom"/>
</dbReference>
<dbReference type="eggNOG" id="COG1246">
    <property type="taxonomic scope" value="Bacteria"/>
</dbReference>
<dbReference type="PROSITE" id="PS51186">
    <property type="entry name" value="GNAT"/>
    <property type="match status" value="1"/>
</dbReference>
<dbReference type="GO" id="GO:0046685">
    <property type="term" value="P:response to arsenic-containing substance"/>
    <property type="evidence" value="ECO:0007669"/>
    <property type="project" value="UniProtKB-KW"/>
</dbReference>
<dbReference type="NCBIfam" id="NF040501">
    <property type="entry name" value="resist_ArsN2"/>
    <property type="match status" value="1"/>
</dbReference>
<dbReference type="CDD" id="cd16345">
    <property type="entry name" value="LMWP_ArsC"/>
    <property type="match status" value="1"/>
</dbReference>
<dbReference type="Gene3D" id="3.40.630.30">
    <property type="match status" value="1"/>
</dbReference>
<evidence type="ECO:0000313" key="3">
    <source>
        <dbReference type="EMBL" id="ABC80797.1"/>
    </source>
</evidence>
<reference evidence="3" key="1">
    <citation type="submission" date="2006-01" db="EMBL/GenBank/DDBJ databases">
        <title>Complete sequence of Anaeromyxobacter dehalogenans 2CP-C.</title>
        <authorList>
            <consortium name="US DOE Joint Genome Institute"/>
            <person name="Copeland A."/>
            <person name="Lucas S."/>
            <person name="Lapidus A."/>
            <person name="Barry K."/>
            <person name="Detter J.C."/>
            <person name="Glavina T."/>
            <person name="Hammon N."/>
            <person name="Israni S."/>
            <person name="Pitluck S."/>
            <person name="Brettin T."/>
            <person name="Bruce D."/>
            <person name="Han C."/>
            <person name="Tapia R."/>
            <person name="Gilna P."/>
            <person name="Kiss H."/>
            <person name="Schmutz J."/>
            <person name="Larimer F."/>
            <person name="Land M."/>
            <person name="Kyrpides N."/>
            <person name="Anderson I."/>
            <person name="Sanford R.A."/>
            <person name="Ritalahti K.M."/>
            <person name="Thomas H.S."/>
            <person name="Kirby J.R."/>
            <person name="Zhulin I.B."/>
            <person name="Loeffler F.E."/>
            <person name="Richardson P."/>
        </authorList>
    </citation>
    <scope>NUCLEOTIDE SEQUENCE</scope>
    <source>
        <strain evidence="3">2CP-C</strain>
    </source>
</reference>
<dbReference type="InterPro" id="IPR016181">
    <property type="entry name" value="Acyl_CoA_acyltransferase"/>
</dbReference>
<gene>
    <name evidence="3" type="ordered locus">Adeh_1022</name>
</gene>
<evidence type="ECO:0000259" key="2">
    <source>
        <dbReference type="PROSITE" id="PS51186"/>
    </source>
</evidence>
<dbReference type="Pfam" id="PF13508">
    <property type="entry name" value="Acetyltransf_7"/>
    <property type="match status" value="1"/>
</dbReference>
<evidence type="ECO:0000256" key="1">
    <source>
        <dbReference type="ARBA" id="ARBA00022849"/>
    </source>
</evidence>
<proteinExistence type="predicted"/>
<dbReference type="OrthoDB" id="9784339at2"/>
<dbReference type="EMBL" id="CP000251">
    <property type="protein sequence ID" value="ABC80797.1"/>
    <property type="molecule type" value="Genomic_DNA"/>
</dbReference>
<dbReference type="InterPro" id="IPR023485">
    <property type="entry name" value="Ptyr_pPase"/>
</dbReference>
<dbReference type="Pfam" id="PF01451">
    <property type="entry name" value="LMWPc"/>
    <property type="match status" value="1"/>
</dbReference>
<organism evidence="3 4">
    <name type="scientific">Anaeromyxobacter dehalogenans (strain 2CP-C)</name>
    <dbReference type="NCBI Taxonomy" id="290397"/>
    <lineage>
        <taxon>Bacteria</taxon>
        <taxon>Pseudomonadati</taxon>
        <taxon>Myxococcota</taxon>
        <taxon>Myxococcia</taxon>
        <taxon>Myxococcales</taxon>
        <taxon>Cystobacterineae</taxon>
        <taxon>Anaeromyxobacteraceae</taxon>
        <taxon>Anaeromyxobacter</taxon>
    </lineage>
</organism>
<feature type="domain" description="N-acetyltransferase" evidence="2">
    <location>
        <begin position="140"/>
        <end position="298"/>
    </location>
</feature>
<dbReference type="AlphaFoldDB" id="Q2IPR3"/>
<protein>
    <submittedName>
        <fullName evidence="3">Tyrosine phosphatase</fullName>
    </submittedName>
</protein>
<dbReference type="GO" id="GO:0016747">
    <property type="term" value="F:acyltransferase activity, transferring groups other than amino-acyl groups"/>
    <property type="evidence" value="ECO:0007669"/>
    <property type="project" value="InterPro"/>
</dbReference>
<dbReference type="SUPFAM" id="SSF55729">
    <property type="entry name" value="Acyl-CoA N-acyltransferases (Nat)"/>
    <property type="match status" value="1"/>
</dbReference>
<sequence>MSADAAWQEEAARLRAAPPRHLLFLCVANSARSQMAEGIARALAPASTRISSAGSRPTQVNPLAVAALAEVGIDLSGQRSKGLEEIAPDVDAVITLCAEEVCPVWLGKAVRLHWGLPDPAAQAGDEAARLDAFRRVRDVLRTRLAAVFRQPDADAIRFGPAAPEELGAIRALLERLRLPASDVGAPHQVFIAARSGDELVGCVALERYGEDALLRSLAVVPRLQGAGLGKALHAQVLAEAGRRGVRAVYLLTTTAERFFAQAGFTRTDRASVPAALAASTEFRSLCPASAVCMVKPLPR</sequence>
<accession>Q2IPR3</accession>
<dbReference type="STRING" id="290397.Adeh_1022"/>
<evidence type="ECO:0000313" key="4">
    <source>
        <dbReference type="Proteomes" id="UP000001935"/>
    </source>
</evidence>
<name>Q2IPR3_ANADE</name>
<dbReference type="InterPro" id="IPR036196">
    <property type="entry name" value="Ptyr_pPase_sf"/>
</dbReference>
<dbReference type="SMART" id="SM00226">
    <property type="entry name" value="LMWPc"/>
    <property type="match status" value="1"/>
</dbReference>